<dbReference type="Proteomes" id="UP000326268">
    <property type="component" value="Unassembled WGS sequence"/>
</dbReference>
<dbReference type="GeneID" id="43651479"/>
<name>A0A5N7A494_9EURO</name>
<sequence>MALSIKRSRFFYPRRPSLSQSESSASQPAEASPSPTISLQAPKQSSSATEQVAELLKITKHIRTQLQEAQRLRKLKAPLLDSAEETWINSTISDVTEAAHDIAVLLEPTRIEQEISNGRISLRRQLCWKYRDGQRTINKCQRLLACHRSLIGVLSYLQQVDHSLSTPRRTYELDAGISSSVSLEVGELEATPTEPVQGKIMAPSGDGLEYHVERPIEEIIMVSGATKLESIEGKPAKKGTLTPGTVNCEIDDLLAWRRSRGSIAETKRSLIFLFRSPSLFFQKKLFFFLLCVYNRLSLQRIWVCKTSQNN</sequence>
<accession>A0A5N7A494</accession>
<feature type="compositionally biased region" description="Low complexity" evidence="1">
    <location>
        <begin position="14"/>
        <end position="35"/>
    </location>
</feature>
<proteinExistence type="predicted"/>
<protein>
    <submittedName>
        <fullName evidence="2">Uncharacterized protein</fullName>
    </submittedName>
</protein>
<evidence type="ECO:0000256" key="1">
    <source>
        <dbReference type="SAM" id="MobiDB-lite"/>
    </source>
</evidence>
<dbReference type="OrthoDB" id="3800389at2759"/>
<reference evidence="2 3" key="1">
    <citation type="submission" date="2019-04" db="EMBL/GenBank/DDBJ databases">
        <title>Friends and foes A comparative genomics studyof 23 Aspergillus species from section Flavi.</title>
        <authorList>
            <consortium name="DOE Joint Genome Institute"/>
            <person name="Kjaerbolling I."/>
            <person name="Vesth T."/>
            <person name="Frisvad J.C."/>
            <person name="Nybo J.L."/>
            <person name="Theobald S."/>
            <person name="Kildgaard S."/>
            <person name="Isbrandt T."/>
            <person name="Kuo A."/>
            <person name="Sato A."/>
            <person name="Lyhne E.K."/>
            <person name="Kogle M.E."/>
            <person name="Wiebenga A."/>
            <person name="Kun R.S."/>
            <person name="Lubbers R.J."/>
            <person name="Makela M.R."/>
            <person name="Barry K."/>
            <person name="Chovatia M."/>
            <person name="Clum A."/>
            <person name="Daum C."/>
            <person name="Haridas S."/>
            <person name="He G."/>
            <person name="LaButti K."/>
            <person name="Lipzen A."/>
            <person name="Mondo S."/>
            <person name="Riley R."/>
            <person name="Salamov A."/>
            <person name="Simmons B.A."/>
            <person name="Magnuson J.K."/>
            <person name="Henrissat B."/>
            <person name="Mortensen U.H."/>
            <person name="Larsen T.O."/>
            <person name="Devries R.P."/>
            <person name="Grigoriev I.V."/>
            <person name="Machida M."/>
            <person name="Baker S.E."/>
            <person name="Andersen M.R."/>
        </authorList>
    </citation>
    <scope>NUCLEOTIDE SEQUENCE [LARGE SCALE GENOMIC DNA]</scope>
    <source>
        <strain evidence="2 3">CBS 763.97</strain>
    </source>
</reference>
<evidence type="ECO:0000313" key="2">
    <source>
        <dbReference type="EMBL" id="KAE8364258.1"/>
    </source>
</evidence>
<organism evidence="2 3">
    <name type="scientific">Aspergillus caelatus</name>
    <dbReference type="NCBI Taxonomy" id="61420"/>
    <lineage>
        <taxon>Eukaryota</taxon>
        <taxon>Fungi</taxon>
        <taxon>Dikarya</taxon>
        <taxon>Ascomycota</taxon>
        <taxon>Pezizomycotina</taxon>
        <taxon>Eurotiomycetes</taxon>
        <taxon>Eurotiomycetidae</taxon>
        <taxon>Eurotiales</taxon>
        <taxon>Aspergillaceae</taxon>
        <taxon>Aspergillus</taxon>
        <taxon>Aspergillus subgen. Circumdati</taxon>
    </lineage>
</organism>
<dbReference type="AlphaFoldDB" id="A0A5N7A494"/>
<feature type="region of interest" description="Disordered" evidence="1">
    <location>
        <begin position="14"/>
        <end position="44"/>
    </location>
</feature>
<dbReference type="RefSeq" id="XP_031927339.1">
    <property type="nucleotide sequence ID" value="XM_032067033.1"/>
</dbReference>
<keyword evidence="3" id="KW-1185">Reference proteome</keyword>
<dbReference type="EMBL" id="ML737655">
    <property type="protein sequence ID" value="KAE8364258.1"/>
    <property type="molecule type" value="Genomic_DNA"/>
</dbReference>
<gene>
    <name evidence="2" type="ORF">BDV27DRAFT_128689</name>
</gene>
<evidence type="ECO:0000313" key="3">
    <source>
        <dbReference type="Proteomes" id="UP000326268"/>
    </source>
</evidence>